<dbReference type="AlphaFoldDB" id="A0AA39T2W7"/>
<sequence length="68" mass="7657">MAEYPPRVWASHFTCPHEPIHTSICYTFEANGGSLLVSGLTEFGFEDDNGYDNRLNRASHLCDRVHSS</sequence>
<reference evidence="1" key="2">
    <citation type="submission" date="2023-06" db="EMBL/GenBank/DDBJ databases">
        <authorList>
            <person name="Swenson N.G."/>
            <person name="Wegrzyn J.L."/>
            <person name="Mcevoy S.L."/>
        </authorList>
    </citation>
    <scope>NUCLEOTIDE SEQUENCE</scope>
    <source>
        <strain evidence="1">NS2018</strain>
        <tissue evidence="1">Leaf</tissue>
    </source>
</reference>
<proteinExistence type="predicted"/>
<evidence type="ECO:0000313" key="2">
    <source>
        <dbReference type="Proteomes" id="UP001168877"/>
    </source>
</evidence>
<reference evidence="1" key="1">
    <citation type="journal article" date="2022" name="Plant J.">
        <title>Strategies of tolerance reflected in two North American maple genomes.</title>
        <authorList>
            <person name="McEvoy S.L."/>
            <person name="Sezen U.U."/>
            <person name="Trouern-Trend A."/>
            <person name="McMahon S.M."/>
            <person name="Schaberg P.G."/>
            <person name="Yang J."/>
            <person name="Wegrzyn J.L."/>
            <person name="Swenson N.G."/>
        </authorList>
    </citation>
    <scope>NUCLEOTIDE SEQUENCE</scope>
    <source>
        <strain evidence="1">NS2018</strain>
    </source>
</reference>
<dbReference type="Proteomes" id="UP001168877">
    <property type="component" value="Unassembled WGS sequence"/>
</dbReference>
<evidence type="ECO:0000313" key="1">
    <source>
        <dbReference type="EMBL" id="KAK0603531.1"/>
    </source>
</evidence>
<accession>A0AA39T2W7</accession>
<gene>
    <name evidence="1" type="ORF">LWI29_005974</name>
</gene>
<organism evidence="1 2">
    <name type="scientific">Acer saccharum</name>
    <name type="common">Sugar maple</name>
    <dbReference type="NCBI Taxonomy" id="4024"/>
    <lineage>
        <taxon>Eukaryota</taxon>
        <taxon>Viridiplantae</taxon>
        <taxon>Streptophyta</taxon>
        <taxon>Embryophyta</taxon>
        <taxon>Tracheophyta</taxon>
        <taxon>Spermatophyta</taxon>
        <taxon>Magnoliopsida</taxon>
        <taxon>eudicotyledons</taxon>
        <taxon>Gunneridae</taxon>
        <taxon>Pentapetalae</taxon>
        <taxon>rosids</taxon>
        <taxon>malvids</taxon>
        <taxon>Sapindales</taxon>
        <taxon>Sapindaceae</taxon>
        <taxon>Hippocastanoideae</taxon>
        <taxon>Acereae</taxon>
        <taxon>Acer</taxon>
    </lineage>
</organism>
<protein>
    <submittedName>
        <fullName evidence="1">Uncharacterized protein</fullName>
    </submittedName>
</protein>
<name>A0AA39T2W7_ACESA</name>
<dbReference type="EMBL" id="JAUESC010000002">
    <property type="protein sequence ID" value="KAK0603531.1"/>
    <property type="molecule type" value="Genomic_DNA"/>
</dbReference>
<comment type="caution">
    <text evidence="1">The sequence shown here is derived from an EMBL/GenBank/DDBJ whole genome shotgun (WGS) entry which is preliminary data.</text>
</comment>
<keyword evidence="2" id="KW-1185">Reference proteome</keyword>